<evidence type="ECO:0000313" key="5">
    <source>
        <dbReference type="EMBL" id="PUE59877.1"/>
    </source>
</evidence>
<dbReference type="SUPFAM" id="SSF53822">
    <property type="entry name" value="Periplasmic binding protein-like I"/>
    <property type="match status" value="1"/>
</dbReference>
<organism evidence="5 6">
    <name type="scientific">Limnohabitans curvus</name>
    <dbReference type="NCBI Taxonomy" id="323423"/>
    <lineage>
        <taxon>Bacteria</taxon>
        <taxon>Pseudomonadati</taxon>
        <taxon>Pseudomonadota</taxon>
        <taxon>Betaproteobacteria</taxon>
        <taxon>Burkholderiales</taxon>
        <taxon>Comamonadaceae</taxon>
        <taxon>Limnohabitans</taxon>
    </lineage>
</organism>
<name>A0A315G2A2_9BURK</name>
<dbReference type="InterPro" id="IPR051010">
    <property type="entry name" value="BCAA_transport"/>
</dbReference>
<comment type="similarity">
    <text evidence="1">Belongs to the leucine-binding protein family.</text>
</comment>
<keyword evidence="2 3" id="KW-0732">Signal</keyword>
<keyword evidence="6" id="KW-1185">Reference proteome</keyword>
<reference evidence="5 6" key="1">
    <citation type="submission" date="2017-04" db="EMBL/GenBank/DDBJ databases">
        <title>Unexpected and diverse lifestyles within the genus Limnohabitans.</title>
        <authorList>
            <person name="Kasalicky V."/>
            <person name="Mehrshad M."/>
            <person name="Andrei S.-A."/>
            <person name="Salcher M."/>
            <person name="Kratochvilova H."/>
            <person name="Simek K."/>
            <person name="Ghai R."/>
        </authorList>
    </citation>
    <scope>NUCLEOTIDE SEQUENCE [LARGE SCALE GENOMIC DNA]</scope>
    <source>
        <strain evidence="5 6">MWH-C5</strain>
    </source>
</reference>
<evidence type="ECO:0000256" key="2">
    <source>
        <dbReference type="ARBA" id="ARBA00022729"/>
    </source>
</evidence>
<evidence type="ECO:0000256" key="1">
    <source>
        <dbReference type="ARBA" id="ARBA00010062"/>
    </source>
</evidence>
<feature type="domain" description="Leucine-binding protein" evidence="4">
    <location>
        <begin position="43"/>
        <end position="389"/>
    </location>
</feature>
<dbReference type="Proteomes" id="UP000251341">
    <property type="component" value="Unassembled WGS sequence"/>
</dbReference>
<sequence>MRSPTDLTTRRQAMKTLSHLMMGAAALATYLPAHAAQGSCTEPIVFGTTISETGPFSTLADRWRKMTEVFAEEVNKSGGIAVKACNKKLPLKFVIYDDQSVPATAVALFEKMATVDKVDFFVGPDWSSLGGPVPPVADKHKIPMVMANVATPSVYDRGLKYIWGTPFPVVPNWSTRYFEMLTTVSPKPQTIFFITHDNPVMKGITATWSKKAEEQGLKVLGNETFSAELKDFTALIAKVRAAKADIIYVSSFDNASVPLVQQMRQLKVRAMDVHHTMLTGALSRQVGKDIEGMTGELSWYPGIKGAYSDLVETVMKRSDVSMFDYIWTLGRLTSYLAMIQGIEKAGVVDREKVKEALFKSTIKSPAGDVSFDERGFPNTGAFTVQMNGGKVNVVWPPEAATGKLVWPSPSWQ</sequence>
<gene>
    <name evidence="5" type="ORF">B9Z44_10005</name>
</gene>
<feature type="chain" id="PRO_5016292401" description="Leucine-binding protein domain-containing protein" evidence="3">
    <location>
        <begin position="36"/>
        <end position="412"/>
    </location>
</feature>
<comment type="caution">
    <text evidence="5">The sequence shown here is derived from an EMBL/GenBank/DDBJ whole genome shotgun (WGS) entry which is preliminary data.</text>
</comment>
<evidence type="ECO:0000256" key="3">
    <source>
        <dbReference type="SAM" id="SignalP"/>
    </source>
</evidence>
<evidence type="ECO:0000259" key="4">
    <source>
        <dbReference type="Pfam" id="PF13458"/>
    </source>
</evidence>
<dbReference type="AlphaFoldDB" id="A0A315G2A2"/>
<dbReference type="PANTHER" id="PTHR30483">
    <property type="entry name" value="LEUCINE-SPECIFIC-BINDING PROTEIN"/>
    <property type="match status" value="1"/>
</dbReference>
<dbReference type="Pfam" id="PF13458">
    <property type="entry name" value="Peripla_BP_6"/>
    <property type="match status" value="1"/>
</dbReference>
<proteinExistence type="inferred from homology"/>
<feature type="signal peptide" evidence="3">
    <location>
        <begin position="1"/>
        <end position="35"/>
    </location>
</feature>
<evidence type="ECO:0000313" key="6">
    <source>
        <dbReference type="Proteomes" id="UP000251341"/>
    </source>
</evidence>
<protein>
    <recommendedName>
        <fullName evidence="4">Leucine-binding protein domain-containing protein</fullName>
    </recommendedName>
</protein>
<dbReference type="CDD" id="cd06338">
    <property type="entry name" value="PBP1_ABC_ligand_binding-like"/>
    <property type="match status" value="1"/>
</dbReference>
<dbReference type="InterPro" id="IPR028081">
    <property type="entry name" value="Leu-bd"/>
</dbReference>
<accession>A0A315G2A2</accession>
<dbReference type="InterPro" id="IPR028082">
    <property type="entry name" value="Peripla_BP_I"/>
</dbReference>
<dbReference type="EMBL" id="NESP01000001">
    <property type="protein sequence ID" value="PUE59877.1"/>
    <property type="molecule type" value="Genomic_DNA"/>
</dbReference>
<dbReference type="Gene3D" id="3.40.50.2300">
    <property type="match status" value="2"/>
</dbReference>
<dbReference type="PROSITE" id="PS51318">
    <property type="entry name" value="TAT"/>
    <property type="match status" value="1"/>
</dbReference>
<dbReference type="InterPro" id="IPR006311">
    <property type="entry name" value="TAT_signal"/>
</dbReference>